<dbReference type="STRING" id="394096.DB31_6898"/>
<dbReference type="Proteomes" id="UP000028725">
    <property type="component" value="Unassembled WGS sequence"/>
</dbReference>
<sequence>MTRPLERILLLVLTALAASGCGDDEPNHPDDGPIDVALTFKPRVGTQPFACGQTYTGLGTTGTTYEPKDFRLYVHNVRLINQASEEVPLALTDDGAWQKEGVVLLDFEDKTGLCANGTQAMNDRIVGTAPRGNYVGLRFTVGMPFEKNHQDASIASAPFNVSTLFWGWAGGYKFIRLDGRTSGLPTGHNLHLGSTECQTSGPNQVTSCQRPNRFDVELSNFDPTGASGVVLDVAALFAGSNMDTNQAQTAPGCMSEGTDEDCAPIFQRLGLGFGSAQGTPSAQTFFRKE</sequence>
<dbReference type="RefSeq" id="WP_044187669.1">
    <property type="nucleotide sequence ID" value="NZ_JMCB01000005.1"/>
</dbReference>
<organism evidence="3 4">
    <name type="scientific">Hyalangium minutum</name>
    <dbReference type="NCBI Taxonomy" id="394096"/>
    <lineage>
        <taxon>Bacteria</taxon>
        <taxon>Pseudomonadati</taxon>
        <taxon>Myxococcota</taxon>
        <taxon>Myxococcia</taxon>
        <taxon>Myxococcales</taxon>
        <taxon>Cystobacterineae</taxon>
        <taxon>Archangiaceae</taxon>
        <taxon>Hyalangium</taxon>
    </lineage>
</organism>
<dbReference type="EMBL" id="JMCB01000005">
    <property type="protein sequence ID" value="KFE68996.1"/>
    <property type="molecule type" value="Genomic_DNA"/>
</dbReference>
<proteinExistence type="predicted"/>
<evidence type="ECO:0000259" key="2">
    <source>
        <dbReference type="Pfam" id="PF20243"/>
    </source>
</evidence>
<comment type="caution">
    <text evidence="3">The sequence shown here is derived from an EMBL/GenBank/DDBJ whole genome shotgun (WGS) entry which is preliminary data.</text>
</comment>
<feature type="domain" description="Copper-binding protein MbnP-like" evidence="2">
    <location>
        <begin position="35"/>
        <end position="255"/>
    </location>
</feature>
<dbReference type="Pfam" id="PF20243">
    <property type="entry name" value="MbnP"/>
    <property type="match status" value="1"/>
</dbReference>
<keyword evidence="4" id="KW-1185">Reference proteome</keyword>
<keyword evidence="1" id="KW-0732">Signal</keyword>
<dbReference type="PROSITE" id="PS51257">
    <property type="entry name" value="PROKAR_LIPOPROTEIN"/>
    <property type="match status" value="1"/>
</dbReference>
<evidence type="ECO:0000313" key="3">
    <source>
        <dbReference type="EMBL" id="KFE68996.1"/>
    </source>
</evidence>
<dbReference type="InterPro" id="IPR046863">
    <property type="entry name" value="MbnP-like_dom"/>
</dbReference>
<protein>
    <recommendedName>
        <fullName evidence="2">Copper-binding protein MbnP-like domain-containing protein</fullName>
    </recommendedName>
</protein>
<dbReference type="AlphaFoldDB" id="A0A085WMT3"/>
<dbReference type="NCBIfam" id="TIGR04052">
    <property type="entry name" value="MbnP_like_WxW"/>
    <property type="match status" value="1"/>
</dbReference>
<dbReference type="InterPro" id="IPR023977">
    <property type="entry name" value="MbnP-like"/>
</dbReference>
<accession>A0A085WMT3</accession>
<evidence type="ECO:0000256" key="1">
    <source>
        <dbReference type="SAM" id="SignalP"/>
    </source>
</evidence>
<feature type="signal peptide" evidence="1">
    <location>
        <begin position="1"/>
        <end position="17"/>
    </location>
</feature>
<feature type="chain" id="PRO_5001799937" description="Copper-binding protein MbnP-like domain-containing protein" evidence="1">
    <location>
        <begin position="18"/>
        <end position="289"/>
    </location>
</feature>
<name>A0A085WMT3_9BACT</name>
<gene>
    <name evidence="3" type="ORF">DB31_6898</name>
</gene>
<reference evidence="3 4" key="1">
    <citation type="submission" date="2014-04" db="EMBL/GenBank/DDBJ databases">
        <title>Genome assembly of Hyalangium minutum DSM 14724.</title>
        <authorList>
            <person name="Sharma G."/>
            <person name="Subramanian S."/>
        </authorList>
    </citation>
    <scope>NUCLEOTIDE SEQUENCE [LARGE SCALE GENOMIC DNA]</scope>
    <source>
        <strain evidence="3 4">DSM 14724</strain>
    </source>
</reference>
<evidence type="ECO:0000313" key="4">
    <source>
        <dbReference type="Proteomes" id="UP000028725"/>
    </source>
</evidence>